<evidence type="ECO:0000313" key="1">
    <source>
        <dbReference type="EMBL" id="ENV60377.1"/>
    </source>
</evidence>
<sequence length="549" mass="62716">MADEIITKQELIDAKPDVKNLGEAANGNETGIVTPRYGEPYLTAPAAIKKIIDAGGFRPFSTEVELKAYTPTSSPVAAYAFDTKKVWLWKQISAEGIEPKVFGWIDEGTSALDQAKDYSDFISSFVATYKSKTFNLPLSSYDDLNSGLLFIDRNKKVFVSIDSNGQIISQKKSVKNYKIPLLSFSEIIDPKKIIFSDQYLRYISLTDNSSVEKQIKSYKTPLFSFSETKLDRVYFVDKDFRYYENPSAQVESIKTRLKKYATNKLSIYQKGQNKNYIEFNFERQIYAFDGSTDPNNMDCWRINQCYECDEFFNRIRSIANNGAWECAIKEASNTPDFVGTFHGDDVLTEAYFFVNGIYYDQDSIFDITNFNQFSFVQKGDLYHCNTQTKHAAYVRHYEWHNVGFTLQQSLKWLDTSPIRTVFAAMIPIRRKVNDNDTGDQITDTILRSYKTETMLETRQNYDSSEPSVKTVFGKSGIAKVWSKISGISAGFEVLEATELPGANFTTVPRLQYNKLYYDVVGMSDITDSYSPSVNETWTYKVKFNVSTSN</sequence>
<reference evidence="1 2" key="1">
    <citation type="submission" date="2013-02" db="EMBL/GenBank/DDBJ databases">
        <title>The Genome Sequence of Acinetobacter soli NIPH 2899.</title>
        <authorList>
            <consortium name="The Broad Institute Genome Sequencing Platform"/>
            <consortium name="The Broad Institute Genome Sequencing Center for Infectious Disease"/>
            <person name="Cerqueira G."/>
            <person name="Feldgarden M."/>
            <person name="Courvalin P."/>
            <person name="Perichon B."/>
            <person name="Grillot-Courvalin C."/>
            <person name="Clermont D."/>
            <person name="Rocha E."/>
            <person name="Yoon E.-J."/>
            <person name="Nemec A."/>
            <person name="Walker B."/>
            <person name="Young S.K."/>
            <person name="Zeng Q."/>
            <person name="Gargeya S."/>
            <person name="Fitzgerald M."/>
            <person name="Haas B."/>
            <person name="Abouelleil A."/>
            <person name="Alvarado L."/>
            <person name="Arachchi H.M."/>
            <person name="Berlin A.M."/>
            <person name="Chapman S.B."/>
            <person name="Dewar J."/>
            <person name="Goldberg J."/>
            <person name="Griggs A."/>
            <person name="Gujja S."/>
            <person name="Hansen M."/>
            <person name="Howarth C."/>
            <person name="Imamovic A."/>
            <person name="Larimer J."/>
            <person name="McCowan C."/>
            <person name="Murphy C."/>
            <person name="Neiman D."/>
            <person name="Pearson M."/>
            <person name="Priest M."/>
            <person name="Roberts A."/>
            <person name="Saif S."/>
            <person name="Shea T."/>
            <person name="Sisk P."/>
            <person name="Sykes S."/>
            <person name="Wortman J."/>
            <person name="Nusbaum C."/>
            <person name="Birren B."/>
        </authorList>
    </citation>
    <scope>NUCLEOTIDE SEQUENCE [LARGE SCALE GENOMIC DNA]</scope>
    <source>
        <strain evidence="1 2">NIPH 2899</strain>
    </source>
</reference>
<dbReference type="Proteomes" id="UP000018433">
    <property type="component" value="Unassembled WGS sequence"/>
</dbReference>
<keyword evidence="2" id="KW-1185">Reference proteome</keyword>
<gene>
    <name evidence="1" type="ORF">F950_02939</name>
</gene>
<name>A0ABN0JXP0_9GAMM</name>
<protein>
    <submittedName>
        <fullName evidence="1">Uncharacterized protein</fullName>
    </submittedName>
</protein>
<evidence type="ECO:0000313" key="2">
    <source>
        <dbReference type="Proteomes" id="UP000018433"/>
    </source>
</evidence>
<accession>A0ABN0JXP0</accession>
<comment type="caution">
    <text evidence="1">The sequence shown here is derived from an EMBL/GenBank/DDBJ whole genome shotgun (WGS) entry which is preliminary data.</text>
</comment>
<organism evidence="1 2">
    <name type="scientific">Acinetobacter soli NIPH 2899</name>
    <dbReference type="NCBI Taxonomy" id="1217677"/>
    <lineage>
        <taxon>Bacteria</taxon>
        <taxon>Pseudomonadati</taxon>
        <taxon>Pseudomonadota</taxon>
        <taxon>Gammaproteobacteria</taxon>
        <taxon>Moraxellales</taxon>
        <taxon>Moraxellaceae</taxon>
        <taxon>Acinetobacter</taxon>
    </lineage>
</organism>
<dbReference type="RefSeq" id="WP_004948314.1">
    <property type="nucleotide sequence ID" value="NZ_KB849643.1"/>
</dbReference>
<proteinExistence type="predicted"/>
<dbReference type="EMBL" id="APPV01000011">
    <property type="protein sequence ID" value="ENV60377.1"/>
    <property type="molecule type" value="Genomic_DNA"/>
</dbReference>